<dbReference type="Gene3D" id="3.40.50.300">
    <property type="entry name" value="P-loop containing nucleotide triphosphate hydrolases"/>
    <property type="match status" value="1"/>
</dbReference>
<reference evidence="1 2" key="1">
    <citation type="journal article" date="2023" name="Int. J. Syst. Evol. Microbiol.">
        <title>Arthrobacter vasquezii sp. nov., isolated from a soil sample from Union Glacier, Antarctica.</title>
        <authorList>
            <person name="Valenzuela-Ibaceta F."/>
            <person name="Carrasco V."/>
            <person name="Lagos-Moraga S."/>
            <person name="Dietz-Vargas C."/>
            <person name="Navarro C.A."/>
            <person name="Perez-Donoso J.M."/>
        </authorList>
    </citation>
    <scope>NUCLEOTIDE SEQUENCE [LARGE SCALE GENOMIC DNA]</scope>
    <source>
        <strain evidence="1 2">EH-1B-1</strain>
    </source>
</reference>
<sequence>MTESPTLHLMVGLPGVGKTTLAMKIEEQSGALRLTPDEWMQPLFGESEADGKRDVLEGRLIWVALQVLRGGLSVILDFGFWSADERHALRCIAEQADVQFQLHYISLSEEQRRSRSDDRWNRGDMVTFQLSAEDHDHFVEAFAVPSAEEMQGLSRPKPPSSFTSWPAWASARWPSLPRIDQAQ</sequence>
<dbReference type="SUPFAM" id="SSF52540">
    <property type="entry name" value="P-loop containing nucleoside triphosphate hydrolases"/>
    <property type="match status" value="1"/>
</dbReference>
<gene>
    <name evidence="1" type="ORF">P4U43_08180</name>
</gene>
<protein>
    <submittedName>
        <fullName evidence="1">ATP-binding protein</fullName>
    </submittedName>
</protein>
<comment type="caution">
    <text evidence="1">The sequence shown here is derived from an EMBL/GenBank/DDBJ whole genome shotgun (WGS) entry which is preliminary data.</text>
</comment>
<name>A0ABT6CUL6_9MICC</name>
<organism evidence="1 2">
    <name type="scientific">Arthrobacter vasquezii</name>
    <dbReference type="NCBI Taxonomy" id="2977629"/>
    <lineage>
        <taxon>Bacteria</taxon>
        <taxon>Bacillati</taxon>
        <taxon>Actinomycetota</taxon>
        <taxon>Actinomycetes</taxon>
        <taxon>Micrococcales</taxon>
        <taxon>Micrococcaceae</taxon>
        <taxon>Arthrobacter</taxon>
    </lineage>
</organism>
<accession>A0ABT6CUL6</accession>
<keyword evidence="1" id="KW-0067">ATP-binding</keyword>
<dbReference type="Pfam" id="PF13671">
    <property type="entry name" value="AAA_33"/>
    <property type="match status" value="1"/>
</dbReference>
<dbReference type="EMBL" id="JAROKN010000015">
    <property type="protein sequence ID" value="MDF9277765.1"/>
    <property type="molecule type" value="Genomic_DNA"/>
</dbReference>
<keyword evidence="1" id="KW-0547">Nucleotide-binding</keyword>
<evidence type="ECO:0000313" key="2">
    <source>
        <dbReference type="Proteomes" id="UP001220456"/>
    </source>
</evidence>
<dbReference type="RefSeq" id="WP_277358286.1">
    <property type="nucleotide sequence ID" value="NZ_JAROKN010000015.1"/>
</dbReference>
<evidence type="ECO:0000313" key="1">
    <source>
        <dbReference type="EMBL" id="MDF9277765.1"/>
    </source>
</evidence>
<dbReference type="InterPro" id="IPR027417">
    <property type="entry name" value="P-loop_NTPase"/>
</dbReference>
<proteinExistence type="predicted"/>
<keyword evidence="2" id="KW-1185">Reference proteome</keyword>
<dbReference type="GO" id="GO:0005524">
    <property type="term" value="F:ATP binding"/>
    <property type="evidence" value="ECO:0007669"/>
    <property type="project" value="UniProtKB-KW"/>
</dbReference>
<dbReference type="Proteomes" id="UP001220456">
    <property type="component" value="Unassembled WGS sequence"/>
</dbReference>